<evidence type="ECO:0000313" key="2">
    <source>
        <dbReference type="WBParaSite" id="ACAC_0001340401-mRNA-1"/>
    </source>
</evidence>
<reference evidence="2" key="2">
    <citation type="submission" date="2017-02" db="UniProtKB">
        <authorList>
            <consortium name="WormBaseParasite"/>
        </authorList>
    </citation>
    <scope>IDENTIFICATION</scope>
</reference>
<sequence>MVARASLMPRSVKWLQLRVQLIILGYEYVLPRLGERPRNACILLESTVQFVFSINRRLLFSVCERPTCVSPSMYVPSDSEDGTYSVRRLEVRSD</sequence>
<dbReference type="WBParaSite" id="ACAC_0001340401-mRNA-1">
    <property type="protein sequence ID" value="ACAC_0001340401-mRNA-1"/>
    <property type="gene ID" value="ACAC_0001340401"/>
</dbReference>
<protein>
    <submittedName>
        <fullName evidence="2">Secreted protein</fullName>
    </submittedName>
</protein>
<dbReference type="Proteomes" id="UP000035642">
    <property type="component" value="Unassembled WGS sequence"/>
</dbReference>
<accession>A0A0K0DNR5</accession>
<keyword evidence="1" id="KW-1185">Reference proteome</keyword>
<dbReference type="AlphaFoldDB" id="A0A0K0DNR5"/>
<name>A0A0K0DNR5_ANGCA</name>
<reference evidence="1" key="1">
    <citation type="submission" date="2012-09" db="EMBL/GenBank/DDBJ databases">
        <authorList>
            <person name="Martin A.A."/>
        </authorList>
    </citation>
    <scope>NUCLEOTIDE SEQUENCE</scope>
</reference>
<proteinExistence type="predicted"/>
<organism evidence="1 2">
    <name type="scientific">Angiostrongylus cantonensis</name>
    <name type="common">Rat lungworm</name>
    <dbReference type="NCBI Taxonomy" id="6313"/>
    <lineage>
        <taxon>Eukaryota</taxon>
        <taxon>Metazoa</taxon>
        <taxon>Ecdysozoa</taxon>
        <taxon>Nematoda</taxon>
        <taxon>Chromadorea</taxon>
        <taxon>Rhabditida</taxon>
        <taxon>Rhabditina</taxon>
        <taxon>Rhabditomorpha</taxon>
        <taxon>Strongyloidea</taxon>
        <taxon>Metastrongylidae</taxon>
        <taxon>Angiostrongylus</taxon>
    </lineage>
</organism>
<evidence type="ECO:0000313" key="1">
    <source>
        <dbReference type="Proteomes" id="UP000035642"/>
    </source>
</evidence>